<dbReference type="Gene3D" id="1.10.10.60">
    <property type="entry name" value="Homeodomain-like"/>
    <property type="match status" value="1"/>
</dbReference>
<dbReference type="PROSITE" id="PS50977">
    <property type="entry name" value="HTH_TETR_2"/>
    <property type="match status" value="1"/>
</dbReference>
<dbReference type="EMBL" id="LAVO01000005">
    <property type="protein sequence ID" value="KOS11219.1"/>
    <property type="molecule type" value="Genomic_DNA"/>
</dbReference>
<dbReference type="PANTHER" id="PTHR30055:SF234">
    <property type="entry name" value="HTH-TYPE TRANSCRIPTIONAL REGULATOR BETI"/>
    <property type="match status" value="1"/>
</dbReference>
<dbReference type="InterPro" id="IPR009057">
    <property type="entry name" value="Homeodomain-like_sf"/>
</dbReference>
<evidence type="ECO:0000313" key="7">
    <source>
        <dbReference type="Proteomes" id="UP000037737"/>
    </source>
</evidence>
<protein>
    <recommendedName>
        <fullName evidence="5">HTH tetR-type domain-containing protein</fullName>
    </recommendedName>
</protein>
<feature type="domain" description="HTH tetR-type" evidence="5">
    <location>
        <begin position="17"/>
        <end position="77"/>
    </location>
</feature>
<evidence type="ECO:0000256" key="4">
    <source>
        <dbReference type="PROSITE-ProRule" id="PRU00335"/>
    </source>
</evidence>
<proteinExistence type="predicted"/>
<reference evidence="6" key="1">
    <citation type="submission" date="2015-04" db="EMBL/GenBank/DDBJ databases">
        <title>Complete genome sequence of Microbacterium chocolatum SIT 101, a bacterium enantioselectively hydrolyzing mesomeric diesters.</title>
        <authorList>
            <person name="Li X."/>
            <person name="Xu Y."/>
        </authorList>
    </citation>
    <scope>NUCLEOTIDE SEQUENCE [LARGE SCALE GENOMIC DNA]</scope>
    <source>
        <strain evidence="6">SIT 101</strain>
    </source>
</reference>
<evidence type="ECO:0000256" key="2">
    <source>
        <dbReference type="ARBA" id="ARBA00023125"/>
    </source>
</evidence>
<name>A0A0M9VLJ5_9MICO</name>
<dbReference type="PANTHER" id="PTHR30055">
    <property type="entry name" value="HTH-TYPE TRANSCRIPTIONAL REGULATOR RUTR"/>
    <property type="match status" value="1"/>
</dbReference>
<organism evidence="6 7">
    <name type="scientific">Microbacterium aurantiacum</name>
    <dbReference type="NCBI Taxonomy" id="162393"/>
    <lineage>
        <taxon>Bacteria</taxon>
        <taxon>Bacillati</taxon>
        <taxon>Actinomycetota</taxon>
        <taxon>Actinomycetes</taxon>
        <taxon>Micrococcales</taxon>
        <taxon>Microbacteriaceae</taxon>
        <taxon>Microbacterium</taxon>
    </lineage>
</organism>
<dbReference type="GO" id="GO:0003700">
    <property type="term" value="F:DNA-binding transcription factor activity"/>
    <property type="evidence" value="ECO:0007669"/>
    <property type="project" value="TreeGrafter"/>
</dbReference>
<keyword evidence="2 4" id="KW-0238">DNA-binding</keyword>
<comment type="caution">
    <text evidence="6">The sequence shown here is derived from an EMBL/GenBank/DDBJ whole genome shotgun (WGS) entry which is preliminary data.</text>
</comment>
<evidence type="ECO:0000259" key="5">
    <source>
        <dbReference type="PROSITE" id="PS50977"/>
    </source>
</evidence>
<dbReference type="Proteomes" id="UP000037737">
    <property type="component" value="Unassembled WGS sequence"/>
</dbReference>
<dbReference type="SUPFAM" id="SSF46689">
    <property type="entry name" value="Homeodomain-like"/>
    <property type="match status" value="1"/>
</dbReference>
<sequence>MTAEENPPVGLRERRRRETLREVADAALLLFEERGVAATTVDEIAASAGISPRTFFRYYPTKEHALFHEDETYRSIRVELVNDVRAGAALAPAIQHAWVRLFDDFDRRPEIRARVLRVRRVIESEPTLLARAVTNDIDNADELIDAAVDAAGADADALTIRATVAAMDAIIRVVFGEWVRRSELGDAASAGAIYREVIAGLAPLGAHLSRDAGE</sequence>
<evidence type="ECO:0000256" key="3">
    <source>
        <dbReference type="ARBA" id="ARBA00023163"/>
    </source>
</evidence>
<feature type="DNA-binding region" description="H-T-H motif" evidence="4">
    <location>
        <begin position="40"/>
        <end position="59"/>
    </location>
</feature>
<evidence type="ECO:0000256" key="1">
    <source>
        <dbReference type="ARBA" id="ARBA00023015"/>
    </source>
</evidence>
<dbReference type="PRINTS" id="PR00455">
    <property type="entry name" value="HTHTETR"/>
</dbReference>
<dbReference type="InterPro" id="IPR001647">
    <property type="entry name" value="HTH_TetR"/>
</dbReference>
<keyword evidence="3" id="KW-0804">Transcription</keyword>
<keyword evidence="1" id="KW-0805">Transcription regulation</keyword>
<dbReference type="GO" id="GO:0000976">
    <property type="term" value="F:transcription cis-regulatory region binding"/>
    <property type="evidence" value="ECO:0007669"/>
    <property type="project" value="TreeGrafter"/>
</dbReference>
<dbReference type="AlphaFoldDB" id="A0A0M9VLJ5"/>
<dbReference type="Pfam" id="PF00440">
    <property type="entry name" value="TetR_N"/>
    <property type="match status" value="1"/>
</dbReference>
<keyword evidence="7" id="KW-1185">Reference proteome</keyword>
<dbReference type="InterPro" id="IPR050109">
    <property type="entry name" value="HTH-type_TetR-like_transc_reg"/>
</dbReference>
<evidence type="ECO:0000313" key="6">
    <source>
        <dbReference type="EMBL" id="KOS11219.1"/>
    </source>
</evidence>
<dbReference type="KEGG" id="mcw:A8L33_08815"/>
<gene>
    <name evidence="6" type="ORF">XI38_04910</name>
</gene>
<dbReference type="OrthoDB" id="956698at2"/>
<dbReference type="Gene3D" id="1.10.357.10">
    <property type="entry name" value="Tetracycline Repressor, domain 2"/>
    <property type="match status" value="1"/>
</dbReference>
<dbReference type="PATRIC" id="fig|84292.3.peg.1015"/>
<accession>A0A0M9VLJ5</accession>